<dbReference type="RefSeq" id="WP_092045521.1">
    <property type="nucleotide sequence ID" value="NZ_FOTK01000041.1"/>
</dbReference>
<dbReference type="STRING" id="582667.SAMN05192568_104121"/>
<gene>
    <name evidence="3" type="ORF">SAMN05192568_104121</name>
</gene>
<dbReference type="EMBL" id="FOTK01000041">
    <property type="protein sequence ID" value="SFM61537.1"/>
    <property type="molecule type" value="Genomic_DNA"/>
</dbReference>
<protein>
    <submittedName>
        <fullName evidence="3">Uncharacterized protein</fullName>
    </submittedName>
</protein>
<evidence type="ECO:0000256" key="2">
    <source>
        <dbReference type="SAM" id="Phobius"/>
    </source>
</evidence>
<dbReference type="OrthoDB" id="7996430at2"/>
<evidence type="ECO:0000313" key="3">
    <source>
        <dbReference type="EMBL" id="SFM61537.1"/>
    </source>
</evidence>
<organism evidence="3 4">
    <name type="scientific">Methylobacterium pseudosasicola</name>
    <dbReference type="NCBI Taxonomy" id="582667"/>
    <lineage>
        <taxon>Bacteria</taxon>
        <taxon>Pseudomonadati</taxon>
        <taxon>Pseudomonadota</taxon>
        <taxon>Alphaproteobacteria</taxon>
        <taxon>Hyphomicrobiales</taxon>
        <taxon>Methylobacteriaceae</taxon>
        <taxon>Methylobacterium</taxon>
    </lineage>
</organism>
<keyword evidence="2" id="KW-0812">Transmembrane</keyword>
<dbReference type="Proteomes" id="UP000199048">
    <property type="component" value="Unassembled WGS sequence"/>
</dbReference>
<evidence type="ECO:0000313" key="4">
    <source>
        <dbReference type="Proteomes" id="UP000199048"/>
    </source>
</evidence>
<reference evidence="4" key="1">
    <citation type="submission" date="2016-10" db="EMBL/GenBank/DDBJ databases">
        <authorList>
            <person name="Varghese N."/>
            <person name="Submissions S."/>
        </authorList>
    </citation>
    <scope>NUCLEOTIDE SEQUENCE [LARGE SCALE GENOMIC DNA]</scope>
    <source>
        <strain evidence="4">BL36</strain>
    </source>
</reference>
<dbReference type="AlphaFoldDB" id="A0A1I4SAJ3"/>
<proteinExistence type="predicted"/>
<name>A0A1I4SAJ3_9HYPH</name>
<keyword evidence="2" id="KW-1133">Transmembrane helix</keyword>
<keyword evidence="4" id="KW-1185">Reference proteome</keyword>
<evidence type="ECO:0000256" key="1">
    <source>
        <dbReference type="SAM" id="MobiDB-lite"/>
    </source>
</evidence>
<feature type="region of interest" description="Disordered" evidence="1">
    <location>
        <begin position="1"/>
        <end position="20"/>
    </location>
</feature>
<sequence>MTHARIPDFSQPVPVRSTAATGMARRRFPVDPRYLNLPNEPVPGEIEPWQAVMPVRPDTAHSRSPRFLDAAGELLAAAFIIGGGMVLTGLATLL</sequence>
<keyword evidence="2" id="KW-0472">Membrane</keyword>
<feature type="transmembrane region" description="Helical" evidence="2">
    <location>
        <begin position="74"/>
        <end position="93"/>
    </location>
</feature>
<accession>A0A1I4SAJ3</accession>